<evidence type="ECO:0000313" key="2">
    <source>
        <dbReference type="EMBL" id="SEQ70271.1"/>
    </source>
</evidence>
<dbReference type="EMBL" id="FOGD01000002">
    <property type="protein sequence ID" value="SEQ70271.1"/>
    <property type="molecule type" value="Genomic_DNA"/>
</dbReference>
<protein>
    <submittedName>
        <fullName evidence="2">Uncharacterized protein</fullName>
    </submittedName>
</protein>
<dbReference type="Proteomes" id="UP000199766">
    <property type="component" value="Unassembled WGS sequence"/>
</dbReference>
<proteinExistence type="predicted"/>
<gene>
    <name evidence="2" type="ORF">SAMN02982919_01035</name>
</gene>
<keyword evidence="3" id="KW-1185">Reference proteome</keyword>
<dbReference type="STRING" id="180197.SAMN02982919_01035"/>
<feature type="region of interest" description="Disordered" evidence="1">
    <location>
        <begin position="1"/>
        <end position="21"/>
    </location>
</feature>
<name>A0A1H9I6E3_9BURK</name>
<organism evidence="2 3">
    <name type="scientific">Giesbergeria anulus</name>
    <dbReference type="NCBI Taxonomy" id="180197"/>
    <lineage>
        <taxon>Bacteria</taxon>
        <taxon>Pseudomonadati</taxon>
        <taxon>Pseudomonadota</taxon>
        <taxon>Betaproteobacteria</taxon>
        <taxon>Burkholderiales</taxon>
        <taxon>Comamonadaceae</taxon>
        <taxon>Giesbergeria</taxon>
    </lineage>
</organism>
<accession>A0A1H9I6E3</accession>
<reference evidence="2 3" key="1">
    <citation type="submission" date="2016-10" db="EMBL/GenBank/DDBJ databases">
        <authorList>
            <person name="de Groot N.N."/>
        </authorList>
    </citation>
    <scope>NUCLEOTIDE SEQUENCE [LARGE SCALE GENOMIC DNA]</scope>
    <source>
        <strain evidence="2 3">ATCC 35958</strain>
    </source>
</reference>
<evidence type="ECO:0000313" key="3">
    <source>
        <dbReference type="Proteomes" id="UP000199766"/>
    </source>
</evidence>
<sequence>MSHTMTDTLQPGVASVPTRSSIPDHLRAQVLTLRRTQSAKAVSQTLGIPLGTVKAISSRSGITRDNANLREFFKLPDPVASRCTDLQPPVAPPQPVAVTGDKDLDAVLWLRQVVQTGDAGLIAKAMQAAERIQTPEKELENRYGNYLMRVSGGNTMKAVFGSIGFANIKGLADRTLDEQARRREALSRFGSQDAVFATLPQEQFCLDALALVPKQEGIWSFDKAQAAAAFATQTDLAPHTLADCLHELGFWNQLYRLRDGWGTGCGDGPAEVNVREGYLFHCMGQIRPKSREEAKSVLRYLADHERMDREGIDAILNNLIG</sequence>
<evidence type="ECO:0000256" key="1">
    <source>
        <dbReference type="SAM" id="MobiDB-lite"/>
    </source>
</evidence>
<dbReference type="AlphaFoldDB" id="A0A1H9I6E3"/>